<dbReference type="InterPro" id="IPR039569">
    <property type="entry name" value="FAS1-like_DH_region"/>
</dbReference>
<feature type="domain" description="FAS1-like dehydratase" evidence="1">
    <location>
        <begin position="65"/>
        <end position="176"/>
    </location>
</feature>
<evidence type="ECO:0000313" key="3">
    <source>
        <dbReference type="Proteomes" id="UP001142292"/>
    </source>
</evidence>
<organism evidence="2 3">
    <name type="scientific">Nocardioides luteus</name>
    <dbReference type="NCBI Taxonomy" id="1844"/>
    <lineage>
        <taxon>Bacteria</taxon>
        <taxon>Bacillati</taxon>
        <taxon>Actinomycetota</taxon>
        <taxon>Actinomycetes</taxon>
        <taxon>Propionibacteriales</taxon>
        <taxon>Nocardioidaceae</taxon>
        <taxon>Nocardioides</taxon>
    </lineage>
</organism>
<reference evidence="2" key="1">
    <citation type="journal article" date="2014" name="Int. J. Syst. Evol. Microbiol.">
        <title>Complete genome of a new Firmicutes species belonging to the dominant human colonic microbiota ('Ruminococcus bicirculans') reveals two chromosomes and a selective capacity to utilize plant glucans.</title>
        <authorList>
            <consortium name="NISC Comparative Sequencing Program"/>
            <person name="Wegmann U."/>
            <person name="Louis P."/>
            <person name="Goesmann A."/>
            <person name="Henrissat B."/>
            <person name="Duncan S.H."/>
            <person name="Flint H.J."/>
        </authorList>
    </citation>
    <scope>NUCLEOTIDE SEQUENCE</scope>
    <source>
        <strain evidence="2">VKM Ac-1246</strain>
    </source>
</reference>
<evidence type="ECO:0000313" key="2">
    <source>
        <dbReference type="EMBL" id="GLJ69506.1"/>
    </source>
</evidence>
<dbReference type="Gene3D" id="3.10.129.10">
    <property type="entry name" value="Hotdog Thioesterase"/>
    <property type="match status" value="1"/>
</dbReference>
<gene>
    <name evidence="2" type="ORF">GCM10017579_35420</name>
</gene>
<name>A0ABQ5T0A9_9ACTN</name>
<reference evidence="2" key="2">
    <citation type="submission" date="2023-01" db="EMBL/GenBank/DDBJ databases">
        <authorList>
            <person name="Sun Q."/>
            <person name="Evtushenko L."/>
        </authorList>
    </citation>
    <scope>NUCLEOTIDE SEQUENCE</scope>
    <source>
        <strain evidence="2">VKM Ac-1246</strain>
    </source>
</reference>
<dbReference type="Pfam" id="PF13452">
    <property type="entry name" value="FAS1_DH_region"/>
    <property type="match status" value="1"/>
</dbReference>
<dbReference type="RefSeq" id="WP_229787161.1">
    <property type="nucleotide sequence ID" value="NZ_BMRK01000001.1"/>
</dbReference>
<evidence type="ECO:0000259" key="1">
    <source>
        <dbReference type="Pfam" id="PF13452"/>
    </source>
</evidence>
<keyword evidence="3" id="KW-1185">Reference proteome</keyword>
<dbReference type="Proteomes" id="UP001142292">
    <property type="component" value="Unassembled WGS sequence"/>
</dbReference>
<accession>A0ABQ5T0A9</accession>
<sequence length="193" mass="20822">MSDPKQTMGVSTGSTTGGLVVSAIHEKIMAAAEEIGGWGEAAEREARDLVNQPTINNWLEAMGLESQRFHQGEAPPSMAQVWTMYGQGGVSTSSTTEGYRDPLHAMMNVLTDAGFNGVLGTNSEQSYDRYLRVGEQVRITTALDSVVGPKSTGMGVGYFVTSRSTWYVGDERVATMLFRVLKFIPKTSGKDTA</sequence>
<comment type="caution">
    <text evidence="2">The sequence shown here is derived from an EMBL/GenBank/DDBJ whole genome shotgun (WGS) entry which is preliminary data.</text>
</comment>
<dbReference type="EMBL" id="BSEL01000007">
    <property type="protein sequence ID" value="GLJ69506.1"/>
    <property type="molecule type" value="Genomic_DNA"/>
</dbReference>
<proteinExistence type="predicted"/>
<protein>
    <recommendedName>
        <fullName evidence="1">FAS1-like dehydratase domain-containing protein</fullName>
    </recommendedName>
</protein>